<feature type="binding site" evidence="10">
    <location>
        <begin position="280"/>
        <end position="281"/>
    </location>
    <ligand>
        <name>L-histidine</name>
        <dbReference type="ChEBI" id="CHEBI:57595"/>
    </ligand>
</feature>
<comment type="subcellular location">
    <subcellularLocation>
        <location evidence="9">Cytoplasm</location>
    </subcellularLocation>
</comment>
<dbReference type="HAMAP" id="MF_00127">
    <property type="entry name" value="His_tRNA_synth"/>
    <property type="match status" value="1"/>
</dbReference>
<dbReference type="Pfam" id="PF03129">
    <property type="entry name" value="HGTP_anticodon"/>
    <property type="match status" value="1"/>
</dbReference>
<evidence type="ECO:0000256" key="9">
    <source>
        <dbReference type="HAMAP-Rule" id="MF_00127"/>
    </source>
</evidence>
<keyword evidence="5 9" id="KW-0067">ATP-binding</keyword>
<dbReference type="InterPro" id="IPR015807">
    <property type="entry name" value="His-tRNA-ligase"/>
</dbReference>
<dbReference type="InterPro" id="IPR036621">
    <property type="entry name" value="Anticodon-bd_dom_sf"/>
</dbReference>
<comment type="caution">
    <text evidence="12">The sequence shown here is derived from an EMBL/GenBank/DDBJ whole genome shotgun (WGS) entry which is preliminary data.</text>
</comment>
<comment type="subunit">
    <text evidence="9">Homodimer.</text>
</comment>
<reference evidence="12 13" key="1">
    <citation type="submission" date="2019-04" db="EMBL/GenBank/DDBJ databases">
        <title>Microbes associate with the intestines of laboratory mice.</title>
        <authorList>
            <person name="Navarre W."/>
            <person name="Wong E."/>
            <person name="Huang K."/>
            <person name="Tropini C."/>
            <person name="Ng K."/>
            <person name="Yu B."/>
        </authorList>
    </citation>
    <scope>NUCLEOTIDE SEQUENCE [LARGE SCALE GENOMIC DNA]</scope>
    <source>
        <strain evidence="12 13">NM07_P-09</strain>
    </source>
</reference>
<keyword evidence="13" id="KW-1185">Reference proteome</keyword>
<dbReference type="SUPFAM" id="SSF52954">
    <property type="entry name" value="Class II aaRS ABD-related"/>
    <property type="match status" value="1"/>
</dbReference>
<evidence type="ECO:0000256" key="2">
    <source>
        <dbReference type="ARBA" id="ARBA00022490"/>
    </source>
</evidence>
<dbReference type="EMBL" id="SRYE01000001">
    <property type="protein sequence ID" value="TGY63399.1"/>
    <property type="molecule type" value="Genomic_DNA"/>
</dbReference>
<dbReference type="Gene3D" id="3.30.930.10">
    <property type="entry name" value="Bira Bifunctional Protein, Domain 2"/>
    <property type="match status" value="1"/>
</dbReference>
<comment type="similarity">
    <text evidence="1 9">Belongs to the class-II aminoacyl-tRNA synthetase family.</text>
</comment>
<keyword evidence="6 9" id="KW-0648">Protein biosynthesis</keyword>
<dbReference type="Proteomes" id="UP000310263">
    <property type="component" value="Unassembled WGS sequence"/>
</dbReference>
<gene>
    <name evidence="9" type="primary">hisS</name>
    <name evidence="12" type="ORF">E5334_02565</name>
</gene>
<dbReference type="InterPro" id="IPR033656">
    <property type="entry name" value="HisRS_anticodon"/>
</dbReference>
<dbReference type="CDD" id="cd00773">
    <property type="entry name" value="HisRS-like_core"/>
    <property type="match status" value="1"/>
</dbReference>
<evidence type="ECO:0000313" key="13">
    <source>
        <dbReference type="Proteomes" id="UP000310263"/>
    </source>
</evidence>
<evidence type="ECO:0000256" key="4">
    <source>
        <dbReference type="ARBA" id="ARBA00022741"/>
    </source>
</evidence>
<feature type="binding site" evidence="10">
    <location>
        <position position="276"/>
    </location>
    <ligand>
        <name>L-histidine</name>
        <dbReference type="ChEBI" id="CHEBI:57595"/>
    </ligand>
</feature>
<dbReference type="Gene3D" id="3.40.50.800">
    <property type="entry name" value="Anticodon-binding domain"/>
    <property type="match status" value="1"/>
</dbReference>
<dbReference type="EC" id="6.1.1.21" evidence="9"/>
<feature type="binding site" evidence="10">
    <location>
        <position position="147"/>
    </location>
    <ligand>
        <name>L-histidine</name>
        <dbReference type="ChEBI" id="CHEBI:57595"/>
    </ligand>
</feature>
<feature type="domain" description="Aminoacyl-transfer RNA synthetases class-II family profile" evidence="11">
    <location>
        <begin position="1"/>
        <end position="346"/>
    </location>
</feature>
<dbReference type="Pfam" id="PF13393">
    <property type="entry name" value="tRNA-synt_His"/>
    <property type="match status" value="1"/>
</dbReference>
<name>A0A4S2F374_9ACTN</name>
<evidence type="ECO:0000256" key="10">
    <source>
        <dbReference type="PIRSR" id="PIRSR001549-1"/>
    </source>
</evidence>
<dbReference type="PANTHER" id="PTHR43707">
    <property type="entry name" value="HISTIDYL-TRNA SYNTHETASE"/>
    <property type="match status" value="1"/>
</dbReference>
<dbReference type="SUPFAM" id="SSF55681">
    <property type="entry name" value="Class II aaRS and biotin synthetases"/>
    <property type="match status" value="1"/>
</dbReference>
<protein>
    <recommendedName>
        <fullName evidence="9">Histidine--tRNA ligase</fullName>
        <ecNumber evidence="9">6.1.1.21</ecNumber>
    </recommendedName>
    <alternativeName>
        <fullName evidence="9">Histidyl-tRNA synthetase</fullName>
        <shortName evidence="9">HisRS</shortName>
    </alternativeName>
</protein>
<evidence type="ECO:0000259" key="11">
    <source>
        <dbReference type="PROSITE" id="PS50862"/>
    </source>
</evidence>
<evidence type="ECO:0000256" key="1">
    <source>
        <dbReference type="ARBA" id="ARBA00008226"/>
    </source>
</evidence>
<dbReference type="OrthoDB" id="9800814at2"/>
<accession>A0A4S2F374</accession>
<dbReference type="PROSITE" id="PS50862">
    <property type="entry name" value="AA_TRNA_LIGASE_II"/>
    <property type="match status" value="1"/>
</dbReference>
<evidence type="ECO:0000256" key="5">
    <source>
        <dbReference type="ARBA" id="ARBA00022840"/>
    </source>
</evidence>
<evidence type="ECO:0000256" key="8">
    <source>
        <dbReference type="ARBA" id="ARBA00047639"/>
    </source>
</evidence>
<organism evidence="12 13">
    <name type="scientific">Muricaecibacterium torontonense</name>
    <dbReference type="NCBI Taxonomy" id="3032871"/>
    <lineage>
        <taxon>Bacteria</taxon>
        <taxon>Bacillati</taxon>
        <taxon>Actinomycetota</taxon>
        <taxon>Coriobacteriia</taxon>
        <taxon>Coriobacteriales</taxon>
        <taxon>Atopobiaceae</taxon>
        <taxon>Muricaecibacterium</taxon>
    </lineage>
</organism>
<proteinExistence type="inferred from homology"/>
<dbReference type="CDD" id="cd00859">
    <property type="entry name" value="HisRS_anticodon"/>
    <property type="match status" value="1"/>
</dbReference>
<dbReference type="GO" id="GO:0005737">
    <property type="term" value="C:cytoplasm"/>
    <property type="evidence" value="ECO:0007669"/>
    <property type="project" value="UniProtKB-SubCell"/>
</dbReference>
<feature type="binding site" evidence="10">
    <location>
        <position position="129"/>
    </location>
    <ligand>
        <name>L-histidine</name>
        <dbReference type="ChEBI" id="CHEBI:57595"/>
    </ligand>
</feature>
<dbReference type="GO" id="GO:0005524">
    <property type="term" value="F:ATP binding"/>
    <property type="evidence" value="ECO:0007669"/>
    <property type="project" value="UniProtKB-UniRule"/>
</dbReference>
<feature type="binding site" evidence="10">
    <location>
        <begin position="97"/>
        <end position="99"/>
    </location>
    <ligand>
        <name>L-histidine</name>
        <dbReference type="ChEBI" id="CHEBI:57595"/>
    </ligand>
</feature>
<dbReference type="InterPro" id="IPR045864">
    <property type="entry name" value="aa-tRNA-synth_II/BPL/LPL"/>
</dbReference>
<dbReference type="InterPro" id="IPR004516">
    <property type="entry name" value="HisRS/HisZ"/>
</dbReference>
<evidence type="ECO:0000256" key="7">
    <source>
        <dbReference type="ARBA" id="ARBA00023146"/>
    </source>
</evidence>
<keyword evidence="4 9" id="KW-0547">Nucleotide-binding</keyword>
<dbReference type="RefSeq" id="WP_136012026.1">
    <property type="nucleotide sequence ID" value="NZ_SRYE01000001.1"/>
</dbReference>
<keyword evidence="3 9" id="KW-0436">Ligase</keyword>
<dbReference type="NCBIfam" id="TIGR00442">
    <property type="entry name" value="hisS"/>
    <property type="match status" value="1"/>
</dbReference>
<keyword evidence="2 9" id="KW-0963">Cytoplasm</keyword>
<feature type="binding site" evidence="10">
    <location>
        <position position="143"/>
    </location>
    <ligand>
        <name>L-histidine</name>
        <dbReference type="ChEBI" id="CHEBI:57595"/>
    </ligand>
</feature>
<dbReference type="PANTHER" id="PTHR43707:SF1">
    <property type="entry name" value="HISTIDINE--TRNA LIGASE, MITOCHONDRIAL-RELATED"/>
    <property type="match status" value="1"/>
</dbReference>
<comment type="catalytic activity">
    <reaction evidence="8 9">
        <text>tRNA(His) + L-histidine + ATP = L-histidyl-tRNA(His) + AMP + diphosphate + H(+)</text>
        <dbReference type="Rhea" id="RHEA:17313"/>
        <dbReference type="Rhea" id="RHEA-COMP:9665"/>
        <dbReference type="Rhea" id="RHEA-COMP:9689"/>
        <dbReference type="ChEBI" id="CHEBI:15378"/>
        <dbReference type="ChEBI" id="CHEBI:30616"/>
        <dbReference type="ChEBI" id="CHEBI:33019"/>
        <dbReference type="ChEBI" id="CHEBI:57595"/>
        <dbReference type="ChEBI" id="CHEBI:78442"/>
        <dbReference type="ChEBI" id="CHEBI:78527"/>
        <dbReference type="ChEBI" id="CHEBI:456215"/>
        <dbReference type="EC" id="6.1.1.21"/>
    </reaction>
</comment>
<evidence type="ECO:0000313" key="12">
    <source>
        <dbReference type="EMBL" id="TGY63399.1"/>
    </source>
</evidence>
<dbReference type="InterPro" id="IPR006195">
    <property type="entry name" value="aa-tRNA-synth_II"/>
</dbReference>
<dbReference type="InterPro" id="IPR004154">
    <property type="entry name" value="Anticodon-bd"/>
</dbReference>
<evidence type="ECO:0000256" key="6">
    <source>
        <dbReference type="ARBA" id="ARBA00022917"/>
    </source>
</evidence>
<dbReference type="InterPro" id="IPR041715">
    <property type="entry name" value="HisRS-like_core"/>
</dbReference>
<evidence type="ECO:0000256" key="3">
    <source>
        <dbReference type="ARBA" id="ARBA00022598"/>
    </source>
</evidence>
<sequence>MQAKKPEGTEDLFGARMRAWEAMQAIARRIFSRYGFDAIETPTMEQVDVFVHGIGQSTDVVRKEMFRVFSGANFANVLESGTEKGLKPSKRLALRPEGTAGFVRAAVENTFVPQGGAPVKMWYAAPMFRGERVQKGRLRQFHQIGAEVLGASDPALDAEVIIMLMDFYAALGLDMTRVRLRINSMGDPACRPAYREQVRQFILDHADQMCDECLTRADINPLRAFDCKNEACRVVMEDAPKIVDALCDECAAHYAKVKQYLDEAGVAYEEDPTLVRGLDYYTRTVFEVEALGGVGSQSAIGGGGRYDGLMELEGGKPTPGIGFAVGFERIMLVLEDQGIDLAGPAPSCIYVACADPSCRDAVFATCLELRRAGLRTEADYQGRSLKSQFKQADKHSASTCVVIGPDELAQGTVTVRDMKTHEQEPVATGDLASYLLARVAPGETL</sequence>
<dbReference type="GO" id="GO:0006427">
    <property type="term" value="P:histidyl-tRNA aminoacylation"/>
    <property type="evidence" value="ECO:0007669"/>
    <property type="project" value="UniProtKB-UniRule"/>
</dbReference>
<dbReference type="GO" id="GO:0004821">
    <property type="term" value="F:histidine-tRNA ligase activity"/>
    <property type="evidence" value="ECO:0007669"/>
    <property type="project" value="UniProtKB-UniRule"/>
</dbReference>
<keyword evidence="7 9" id="KW-0030">Aminoacyl-tRNA synthetase</keyword>
<dbReference type="PIRSF" id="PIRSF001549">
    <property type="entry name" value="His-tRNA_synth"/>
    <property type="match status" value="1"/>
</dbReference>
<dbReference type="AlphaFoldDB" id="A0A4S2F374"/>